<dbReference type="GO" id="GO:0016779">
    <property type="term" value="F:nucleotidyltransferase activity"/>
    <property type="evidence" value="ECO:0007669"/>
    <property type="project" value="UniProtKB-KW"/>
</dbReference>
<dbReference type="Proteomes" id="UP000886667">
    <property type="component" value="Unassembled WGS sequence"/>
</dbReference>
<feature type="non-terminal residue" evidence="14">
    <location>
        <position position="207"/>
    </location>
</feature>
<evidence type="ECO:0000256" key="4">
    <source>
        <dbReference type="ARBA" id="ARBA00022695"/>
    </source>
</evidence>
<keyword evidence="5" id="KW-0479">Metal-binding</keyword>
<evidence type="ECO:0000256" key="1">
    <source>
        <dbReference type="ARBA" id="ARBA00001946"/>
    </source>
</evidence>
<dbReference type="GO" id="GO:0005524">
    <property type="term" value="F:ATP binding"/>
    <property type="evidence" value="ECO:0007669"/>
    <property type="project" value="UniProtKB-KW"/>
</dbReference>
<evidence type="ECO:0000256" key="11">
    <source>
        <dbReference type="RuleBase" id="RU003953"/>
    </source>
</evidence>
<evidence type="ECO:0000256" key="9">
    <source>
        <dbReference type="ARBA" id="ARBA00022842"/>
    </source>
</evidence>
<gene>
    <name evidence="14" type="ORF">JAZ07_10155</name>
</gene>
<evidence type="ECO:0000256" key="2">
    <source>
        <dbReference type="ARBA" id="ARBA00022679"/>
    </source>
</evidence>
<feature type="domain" description="Poly A polymerase head" evidence="12">
    <location>
        <begin position="3"/>
        <end position="122"/>
    </location>
</feature>
<keyword evidence="6" id="KW-0547">Nucleotide-binding</keyword>
<evidence type="ECO:0000313" key="15">
    <source>
        <dbReference type="Proteomes" id="UP000886667"/>
    </source>
</evidence>
<dbReference type="Pfam" id="PF12627">
    <property type="entry name" value="PolyA_pol_RNAbd"/>
    <property type="match status" value="1"/>
</dbReference>
<dbReference type="Gene3D" id="1.10.3090.10">
    <property type="entry name" value="cca-adding enzyme, domain 2"/>
    <property type="match status" value="1"/>
</dbReference>
<keyword evidence="8" id="KW-0067">ATP-binding</keyword>
<feature type="domain" description="tRNA nucleotidyltransferase/poly(A) polymerase RNA and SrmB- binding" evidence="13">
    <location>
        <begin position="149"/>
        <end position="206"/>
    </location>
</feature>
<dbReference type="Gene3D" id="3.30.460.10">
    <property type="entry name" value="Beta Polymerase, domain 2"/>
    <property type="match status" value="1"/>
</dbReference>
<proteinExistence type="inferred from homology"/>
<evidence type="ECO:0000259" key="12">
    <source>
        <dbReference type="Pfam" id="PF01743"/>
    </source>
</evidence>
<evidence type="ECO:0000259" key="13">
    <source>
        <dbReference type="Pfam" id="PF12627"/>
    </source>
</evidence>
<dbReference type="Pfam" id="PF01743">
    <property type="entry name" value="PolyA_pol"/>
    <property type="match status" value="1"/>
</dbReference>
<organism evidence="14 15">
    <name type="scientific">Candidatus Thiodiazotropha taylori</name>
    <dbReference type="NCBI Taxonomy" id="2792791"/>
    <lineage>
        <taxon>Bacteria</taxon>
        <taxon>Pseudomonadati</taxon>
        <taxon>Pseudomonadota</taxon>
        <taxon>Gammaproteobacteria</taxon>
        <taxon>Chromatiales</taxon>
        <taxon>Sedimenticolaceae</taxon>
        <taxon>Candidatus Thiodiazotropha</taxon>
    </lineage>
</organism>
<dbReference type="SUPFAM" id="SSF81891">
    <property type="entry name" value="Poly A polymerase C-terminal region-like"/>
    <property type="match status" value="1"/>
</dbReference>
<evidence type="ECO:0000256" key="8">
    <source>
        <dbReference type="ARBA" id="ARBA00022840"/>
    </source>
</evidence>
<comment type="cofactor">
    <cofactor evidence="1">
        <name>Mg(2+)</name>
        <dbReference type="ChEBI" id="CHEBI:18420"/>
    </cofactor>
</comment>
<evidence type="ECO:0000313" key="14">
    <source>
        <dbReference type="EMBL" id="MCG7946692.1"/>
    </source>
</evidence>
<dbReference type="InterPro" id="IPR050124">
    <property type="entry name" value="tRNA_CCA-adding_enzyme"/>
</dbReference>
<keyword evidence="10 11" id="KW-0694">RNA-binding</keyword>
<keyword evidence="9" id="KW-0460">Magnesium</keyword>
<keyword evidence="4" id="KW-0548">Nucleotidyltransferase</keyword>
<comment type="caution">
    <text evidence="14">The sequence shown here is derived from an EMBL/GenBank/DDBJ whole genome shotgun (WGS) entry which is preliminary data.</text>
</comment>
<dbReference type="SUPFAM" id="SSF81301">
    <property type="entry name" value="Nucleotidyltransferase"/>
    <property type="match status" value="1"/>
</dbReference>
<dbReference type="PANTHER" id="PTHR47545">
    <property type="entry name" value="MULTIFUNCTIONAL CCA PROTEIN"/>
    <property type="match status" value="1"/>
</dbReference>
<evidence type="ECO:0000256" key="3">
    <source>
        <dbReference type="ARBA" id="ARBA00022694"/>
    </source>
</evidence>
<dbReference type="GO" id="GO:0046872">
    <property type="term" value="F:metal ion binding"/>
    <property type="evidence" value="ECO:0007669"/>
    <property type="project" value="UniProtKB-KW"/>
</dbReference>
<evidence type="ECO:0000256" key="5">
    <source>
        <dbReference type="ARBA" id="ARBA00022723"/>
    </source>
</evidence>
<evidence type="ECO:0000256" key="10">
    <source>
        <dbReference type="ARBA" id="ARBA00022884"/>
    </source>
</evidence>
<keyword evidence="7" id="KW-0692">RNA repair</keyword>
<dbReference type="EMBL" id="JAEPCM010000337">
    <property type="protein sequence ID" value="MCG7946692.1"/>
    <property type="molecule type" value="Genomic_DNA"/>
</dbReference>
<accession>A0A9E4KDN0</accession>
<dbReference type="GO" id="GO:0008033">
    <property type="term" value="P:tRNA processing"/>
    <property type="evidence" value="ECO:0007669"/>
    <property type="project" value="UniProtKB-KW"/>
</dbReference>
<sequence length="207" mass="23321">MKVYLVGGAVRDQLLELPYNERDSVVVGATPEEMLAQGYRRADRDFPVFLHPQNGEEYALARTEVKTAPGYKGFQVSYGPEVSLEQDLLRRDLTINALAMDESGGVIDICEGQKDLQEGLLRHITPAFSEDPLRLLRIARFAAKLGCWGFRVAHGTHALMKKMANTAELETLSAERFLKEMSRAMGEPQPWRFFEVLQRCGALHKLI</sequence>
<comment type="similarity">
    <text evidence="11">Belongs to the tRNA nucleotidyltransferase/poly(A) polymerase family.</text>
</comment>
<dbReference type="AlphaFoldDB" id="A0A9E4KDN0"/>
<evidence type="ECO:0000256" key="6">
    <source>
        <dbReference type="ARBA" id="ARBA00022741"/>
    </source>
</evidence>
<keyword evidence="2 11" id="KW-0808">Transferase</keyword>
<protein>
    <submittedName>
        <fullName evidence="14">Rhodanese</fullName>
    </submittedName>
</protein>
<keyword evidence="3" id="KW-0819">tRNA processing</keyword>
<dbReference type="InterPro" id="IPR002646">
    <property type="entry name" value="PolA_pol_head_dom"/>
</dbReference>
<dbReference type="PANTHER" id="PTHR47545:SF1">
    <property type="entry name" value="MULTIFUNCTIONAL CCA PROTEIN"/>
    <property type="match status" value="1"/>
</dbReference>
<dbReference type="InterPro" id="IPR032828">
    <property type="entry name" value="PolyA_RNA-bd"/>
</dbReference>
<reference evidence="14" key="1">
    <citation type="journal article" date="2021" name="Proc. Natl. Acad. Sci. U.S.A.">
        <title>Global biogeography of chemosynthetic symbionts reveals both localized and globally distributed symbiont groups. .</title>
        <authorList>
            <person name="Osvatic J.T."/>
            <person name="Wilkins L.G.E."/>
            <person name="Leibrecht L."/>
            <person name="Leray M."/>
            <person name="Zauner S."/>
            <person name="Polzin J."/>
            <person name="Camacho Y."/>
            <person name="Gros O."/>
            <person name="van Gils J.A."/>
            <person name="Eisen J.A."/>
            <person name="Petersen J.M."/>
            <person name="Yuen B."/>
        </authorList>
    </citation>
    <scope>NUCLEOTIDE SEQUENCE</scope>
    <source>
        <strain evidence="14">MAGclacostrist064TRANS</strain>
    </source>
</reference>
<evidence type="ECO:0000256" key="7">
    <source>
        <dbReference type="ARBA" id="ARBA00022800"/>
    </source>
</evidence>
<name>A0A9E4KDN0_9GAMM</name>
<dbReference type="GO" id="GO:0003723">
    <property type="term" value="F:RNA binding"/>
    <property type="evidence" value="ECO:0007669"/>
    <property type="project" value="UniProtKB-KW"/>
</dbReference>
<dbReference type="GO" id="GO:0042245">
    <property type="term" value="P:RNA repair"/>
    <property type="evidence" value="ECO:0007669"/>
    <property type="project" value="UniProtKB-KW"/>
</dbReference>
<dbReference type="InterPro" id="IPR043519">
    <property type="entry name" value="NT_sf"/>
</dbReference>